<keyword evidence="1" id="KW-1133">Transmembrane helix</keyword>
<evidence type="ECO:0000313" key="3">
    <source>
        <dbReference type="Proteomes" id="UP001202887"/>
    </source>
</evidence>
<feature type="transmembrane region" description="Helical" evidence="1">
    <location>
        <begin position="43"/>
        <end position="64"/>
    </location>
</feature>
<accession>A0AAW5EUP3</accession>
<protein>
    <submittedName>
        <fullName evidence="2">Uncharacterized protein</fullName>
    </submittedName>
</protein>
<gene>
    <name evidence="2" type="ORF">K1W68_10725</name>
</gene>
<organism evidence="2 3">
    <name type="scientific">Novacetimonas hansenii</name>
    <name type="common">Komagataeibacter hansenii</name>
    <dbReference type="NCBI Taxonomy" id="436"/>
    <lineage>
        <taxon>Bacteria</taxon>
        <taxon>Pseudomonadati</taxon>
        <taxon>Pseudomonadota</taxon>
        <taxon>Alphaproteobacteria</taxon>
        <taxon>Acetobacterales</taxon>
        <taxon>Acetobacteraceae</taxon>
        <taxon>Novacetimonas</taxon>
    </lineage>
</organism>
<dbReference type="RefSeq" id="WP_075596084.1">
    <property type="nucleotide sequence ID" value="NZ_CP094848.1"/>
</dbReference>
<evidence type="ECO:0000313" key="2">
    <source>
        <dbReference type="EMBL" id="MCJ8354457.1"/>
    </source>
</evidence>
<reference evidence="2" key="1">
    <citation type="journal article" date="2021" name="Polymers (Basel)">
        <title>Highly Stretchable Bacterial Cellulose Produced by Komagataeibacter hansenii SI1.</title>
        <authorList>
            <person name="Cielecka I."/>
            <person name="Ryngajllo M."/>
            <person name="Maniukiewicz W."/>
            <person name="Bielecki S."/>
        </authorList>
    </citation>
    <scope>NUCLEOTIDE SEQUENCE</scope>
    <source>
        <strain evidence="2">SI1</strain>
    </source>
</reference>
<comment type="caution">
    <text evidence="2">The sequence shown here is derived from an EMBL/GenBank/DDBJ whole genome shotgun (WGS) entry which is preliminary data.</text>
</comment>
<evidence type="ECO:0000256" key="1">
    <source>
        <dbReference type="SAM" id="Phobius"/>
    </source>
</evidence>
<keyword evidence="1" id="KW-0812">Transmembrane</keyword>
<name>A0AAW5EUP3_NOVHA</name>
<dbReference type="Proteomes" id="UP001202887">
    <property type="component" value="Unassembled WGS sequence"/>
</dbReference>
<proteinExistence type="predicted"/>
<feature type="transmembrane region" description="Helical" evidence="1">
    <location>
        <begin position="102"/>
        <end position="122"/>
    </location>
</feature>
<feature type="transmembrane region" description="Helical" evidence="1">
    <location>
        <begin position="16"/>
        <end position="36"/>
    </location>
</feature>
<sequence length="127" mass="13370">MDTPFSNTAPTAGRPAWVNIVRVAVWSVCYFAFYFVQQVAELVAPLLLIVGIGWSALPHLMGIVSSSSEAGDPQAHDVIVRVSHAIPDHLNLGSHLLTPSSLIFDGLALMAAAALCATLSAVSARSM</sequence>
<dbReference type="AlphaFoldDB" id="A0AAW5EUP3"/>
<keyword evidence="1" id="KW-0472">Membrane</keyword>
<reference evidence="2" key="2">
    <citation type="submission" date="2022-03" db="EMBL/GenBank/DDBJ databases">
        <authorList>
            <person name="Ryngajllo M."/>
            <person name="Jacek P."/>
            <person name="Kubiak K."/>
        </authorList>
    </citation>
    <scope>NUCLEOTIDE SEQUENCE</scope>
    <source>
        <strain evidence="2">SI1</strain>
    </source>
</reference>
<dbReference type="EMBL" id="JAIBCX010000026">
    <property type="protein sequence ID" value="MCJ8354457.1"/>
    <property type="molecule type" value="Genomic_DNA"/>
</dbReference>